<comment type="similarity">
    <text evidence="1">Belongs to the 'phage' integrase family.</text>
</comment>
<dbReference type="PANTHER" id="PTHR30629">
    <property type="entry name" value="PROPHAGE INTEGRASE"/>
    <property type="match status" value="1"/>
</dbReference>
<sequence length="410" mass="48946">MSTSRVKLTKSFIDQLKLIPAIYRDSEIIGFAIRVNNSYKTYIVEKKVKGRAIRCKLGDCEKITLEEARILAQQKLKNLTENNYLISKNNKILKNNLDKKINQPSLDEAFQTYINQHKLKDRTLVDYRDVIEKYLMDWRELKLTDITEQMVEDKYIQLSKISYAKANLSMRVLRAIYRFSVKYYQDRSKELIISAMNPVNFLNSKQRWRAVSSRSNYIHRENLEKWVHAIIEYEGRGQENETNKDFLLTLVLTGLFRNECECLRWEDLDLDEGSLSFINTYNNECYKLYMGDFLWHLMKNRKMKINEEWVFPSVKSKTGHIVNISKFRKKIEGQCNISFTFQDLRRTFKFFEDNLSDKPLFIRKADEKEKILESNNVVHFQDMRNRMNRLEQVILGSYRDKFIKSITINL</sequence>
<dbReference type="RefSeq" id="WP_016805603.1">
    <property type="nucleotide sequence ID" value="NZ_BKRJ01000037.1"/>
</dbReference>
<keyword evidence="2" id="KW-0229">DNA integration</keyword>
<dbReference type="EMBL" id="CP014019">
    <property type="protein sequence ID" value="AVF44522.1"/>
    <property type="molecule type" value="Genomic_DNA"/>
</dbReference>
<dbReference type="GO" id="GO:0003677">
    <property type="term" value="F:DNA binding"/>
    <property type="evidence" value="ECO:0007669"/>
    <property type="project" value="UniProtKB-UniRule"/>
</dbReference>
<evidence type="ECO:0000256" key="4">
    <source>
        <dbReference type="ARBA" id="ARBA00023172"/>
    </source>
</evidence>
<dbReference type="GO" id="GO:0006310">
    <property type="term" value="P:DNA recombination"/>
    <property type="evidence" value="ECO:0007669"/>
    <property type="project" value="UniProtKB-KW"/>
</dbReference>
<dbReference type="InterPro" id="IPR011010">
    <property type="entry name" value="DNA_brk_join_enz"/>
</dbReference>
<dbReference type="InterPro" id="IPR013762">
    <property type="entry name" value="Integrase-like_cat_sf"/>
</dbReference>
<keyword evidence="4" id="KW-0233">DNA recombination</keyword>
<name>A0A2L1VH01_ACINO</name>
<evidence type="ECO:0000256" key="5">
    <source>
        <dbReference type="PROSITE-ProRule" id="PRU01248"/>
    </source>
</evidence>
<evidence type="ECO:0000256" key="2">
    <source>
        <dbReference type="ARBA" id="ARBA00022908"/>
    </source>
</evidence>
<dbReference type="Gene3D" id="3.30.160.390">
    <property type="entry name" value="Integrase, DNA-binding domain"/>
    <property type="match status" value="1"/>
</dbReference>
<organism evidence="7 8">
    <name type="scientific">Acinetobacter nosocomialis</name>
    <dbReference type="NCBI Taxonomy" id="106654"/>
    <lineage>
        <taxon>Bacteria</taxon>
        <taxon>Pseudomonadati</taxon>
        <taxon>Pseudomonadota</taxon>
        <taxon>Gammaproteobacteria</taxon>
        <taxon>Moraxellales</taxon>
        <taxon>Moraxellaceae</taxon>
        <taxon>Acinetobacter</taxon>
        <taxon>Acinetobacter calcoaceticus/baumannii complex</taxon>
    </lineage>
</organism>
<dbReference type="SUPFAM" id="SSF56349">
    <property type="entry name" value="DNA breaking-rejoining enzymes"/>
    <property type="match status" value="1"/>
</dbReference>
<dbReference type="Gene3D" id="1.10.443.10">
    <property type="entry name" value="Intergrase catalytic core"/>
    <property type="match status" value="1"/>
</dbReference>
<proteinExistence type="inferred from homology"/>
<reference evidence="8" key="1">
    <citation type="submission" date="2017-12" db="EMBL/GenBank/DDBJ databases">
        <title>FDA dAtabase for Regulatory Grade micrObial Sequences (FDA-ARGOS): Supporting development and validation of Infectious Disease Dx tests.</title>
        <authorList>
            <person name="Hoffmann M."/>
            <person name="Allard M."/>
            <person name="Evans P."/>
            <person name="Brown E."/>
            <person name="Tallon L."/>
            <person name="Sadzewicz L."/>
            <person name="Sengamalay N."/>
            <person name="Ott S."/>
            <person name="Godinez A."/>
            <person name="Nagaraj S."/>
            <person name="Vavikolanu K."/>
            <person name="Aluvathingal J."/>
            <person name="Nadendla S."/>
            <person name="Sichtig H."/>
        </authorList>
    </citation>
    <scope>NUCLEOTIDE SEQUENCE [LARGE SCALE GENOMIC DNA]</scope>
    <source>
        <strain evidence="8">FDAARGOS_129</strain>
    </source>
</reference>
<dbReference type="InterPro" id="IPR010998">
    <property type="entry name" value="Integrase_recombinase_N"/>
</dbReference>
<dbReference type="Gene3D" id="1.10.150.130">
    <property type="match status" value="1"/>
</dbReference>
<dbReference type="PANTHER" id="PTHR30629:SF2">
    <property type="entry name" value="PROPHAGE INTEGRASE INTS-RELATED"/>
    <property type="match status" value="1"/>
</dbReference>
<dbReference type="GO" id="GO:0015074">
    <property type="term" value="P:DNA integration"/>
    <property type="evidence" value="ECO:0007669"/>
    <property type="project" value="UniProtKB-KW"/>
</dbReference>
<evidence type="ECO:0000313" key="8">
    <source>
        <dbReference type="Proteomes" id="UP000237921"/>
    </source>
</evidence>
<feature type="domain" description="Core-binding (CB)" evidence="6">
    <location>
        <begin position="104"/>
        <end position="181"/>
    </location>
</feature>
<dbReference type="PROSITE" id="PS51900">
    <property type="entry name" value="CB"/>
    <property type="match status" value="1"/>
</dbReference>
<dbReference type="InterPro" id="IPR050808">
    <property type="entry name" value="Phage_Integrase"/>
</dbReference>
<protein>
    <submittedName>
        <fullName evidence="7">Integrase</fullName>
    </submittedName>
</protein>
<accession>A0A2L1VH01</accession>
<dbReference type="InterPro" id="IPR038488">
    <property type="entry name" value="Integrase_DNA-bd_sf"/>
</dbReference>
<gene>
    <name evidence="7" type="ORF">AL533_09055</name>
</gene>
<evidence type="ECO:0000313" key="7">
    <source>
        <dbReference type="EMBL" id="AVF44522.1"/>
    </source>
</evidence>
<evidence type="ECO:0000259" key="6">
    <source>
        <dbReference type="PROSITE" id="PS51900"/>
    </source>
</evidence>
<evidence type="ECO:0000256" key="3">
    <source>
        <dbReference type="ARBA" id="ARBA00023125"/>
    </source>
</evidence>
<dbReference type="AlphaFoldDB" id="A0A2L1VH01"/>
<evidence type="ECO:0000256" key="1">
    <source>
        <dbReference type="ARBA" id="ARBA00008857"/>
    </source>
</evidence>
<dbReference type="InterPro" id="IPR044068">
    <property type="entry name" value="CB"/>
</dbReference>
<keyword evidence="3 5" id="KW-0238">DNA-binding</keyword>
<dbReference type="Proteomes" id="UP000237921">
    <property type="component" value="Chromosome"/>
</dbReference>